<dbReference type="OrthoDB" id="9765625at2"/>
<evidence type="ECO:0000313" key="3">
    <source>
        <dbReference type="EMBL" id="EAU01072.1"/>
    </source>
</evidence>
<comment type="similarity">
    <text evidence="2">Belongs to the LarC family.</text>
</comment>
<dbReference type="Proteomes" id="UP000006380">
    <property type="component" value="Chromosome"/>
</dbReference>
<dbReference type="RefSeq" id="WP_009649340.1">
    <property type="nucleotide sequence ID" value="NC_009715.2"/>
</dbReference>
<dbReference type="NCBIfam" id="TIGR00299">
    <property type="entry name" value="nickel pincer cofactor biosynthesis protein LarC"/>
    <property type="match status" value="1"/>
</dbReference>
<dbReference type="STRING" id="360105.CCV52592_1719"/>
<evidence type="ECO:0000256" key="1">
    <source>
        <dbReference type="ARBA" id="ARBA00022596"/>
    </source>
</evidence>
<dbReference type="GO" id="GO:0016151">
    <property type="term" value="F:nickel cation binding"/>
    <property type="evidence" value="ECO:0007669"/>
    <property type="project" value="UniProtKB-UniRule"/>
</dbReference>
<dbReference type="Gene3D" id="3.10.20.300">
    <property type="entry name" value="mk0293 like domain"/>
    <property type="match status" value="1"/>
</dbReference>
<dbReference type="EMBL" id="CP000767">
    <property type="protein sequence ID" value="EAU01072.1"/>
    <property type="molecule type" value="Genomic_DNA"/>
</dbReference>
<dbReference type="Pfam" id="PF01969">
    <property type="entry name" value="Ni_insertion"/>
    <property type="match status" value="1"/>
</dbReference>
<dbReference type="HOGENOM" id="CLU_028523_2_1_7"/>
<proteinExistence type="inferred from homology"/>
<evidence type="ECO:0000256" key="2">
    <source>
        <dbReference type="HAMAP-Rule" id="MF_01074"/>
    </source>
</evidence>
<dbReference type="PANTHER" id="PTHR36566">
    <property type="entry name" value="NICKEL INSERTION PROTEIN-RELATED"/>
    <property type="match status" value="1"/>
</dbReference>
<reference evidence="3" key="1">
    <citation type="submission" date="2016-07" db="EMBL/GenBank/DDBJ databases">
        <title>Comparative genomics of the Campylobacter concisus group.</title>
        <authorList>
            <person name="Miller W.G."/>
            <person name="Yee E."/>
            <person name="Chapman M.H."/>
            <person name="Huynh S."/>
            <person name="Bono J.L."/>
            <person name="On S.L.W."/>
            <person name="StLeger J."/>
            <person name="Foster G."/>
            <person name="Parker C.T."/>
        </authorList>
    </citation>
    <scope>NUCLEOTIDE SEQUENCE</scope>
    <source>
        <strain evidence="3">525.92</strain>
    </source>
</reference>
<dbReference type="InterPro" id="IPR002822">
    <property type="entry name" value="Ni_insertion"/>
</dbReference>
<evidence type="ECO:0000313" key="4">
    <source>
        <dbReference type="Proteomes" id="UP000006380"/>
    </source>
</evidence>
<dbReference type="Gene3D" id="3.30.70.1380">
    <property type="entry name" value="Transcriptional regulatory protein pf0864 domain like"/>
    <property type="match status" value="1"/>
</dbReference>
<keyword evidence="1 2" id="KW-0533">Nickel</keyword>
<keyword evidence="2" id="KW-0456">Lyase</keyword>
<dbReference type="PANTHER" id="PTHR36566:SF1">
    <property type="entry name" value="PYRIDINIUM-3,5-BISTHIOCARBOXYLIC ACID MONONUCLEOTIDE NICKEL INSERTION PROTEIN"/>
    <property type="match status" value="1"/>
</dbReference>
<protein>
    <recommendedName>
        <fullName evidence="2">Putative nickel insertion protein</fullName>
    </recommendedName>
</protein>
<dbReference type="HAMAP" id="MF_01074">
    <property type="entry name" value="LarC"/>
    <property type="match status" value="1"/>
</dbReference>
<name>A7H036_CAMC5</name>
<accession>A7H036</accession>
<sequence>MSKILYYDTSCGISGDMNLGALVDVGVEFLFLKSELDKLGLNNEFTLTCKQILKQGIKSTKIDVLPNANILSYRNFTDIKKILNESKLSEFCKQKAKNIFEKIAAAEAKIHGKNVEDVHFHEVGAIDSIVDIVGACICIEHLKVDEIISSKVELGGGNVECEHGILSVPTPAVCEILKSVPVSIGKADFELTTPTGAAILKEFASKFCDKAYFCIEKIGYGAGSKEAEFPNVLRVMLCNNDNACQNYQKLIQTNIDDMDAEGLAFACELLLENGALDVFSRSVFMKKGRIGLELNVLCKIQDCNKLKELIFKHTSSIGVREIDVLKTELRREFVTVRSKFGEIKLKISNFGNQNLKLKPEFDDCKLAAKKYDTTLNIVKKEILKQYDEVRNSKK</sequence>
<gene>
    <name evidence="3" type="ORF">CCV52592_1719</name>
</gene>
<dbReference type="GO" id="GO:0016829">
    <property type="term" value="F:lyase activity"/>
    <property type="evidence" value="ECO:0007669"/>
    <property type="project" value="UniProtKB-UniRule"/>
</dbReference>
<keyword evidence="4" id="KW-1185">Reference proteome</keyword>
<dbReference type="KEGG" id="ccv:CCV52592_1719"/>
<dbReference type="AlphaFoldDB" id="A7H036"/>
<organism evidence="3 4">
    <name type="scientific">Campylobacter curvus (strain 525.92)</name>
    <dbReference type="NCBI Taxonomy" id="360105"/>
    <lineage>
        <taxon>Bacteria</taxon>
        <taxon>Pseudomonadati</taxon>
        <taxon>Campylobacterota</taxon>
        <taxon>Epsilonproteobacteria</taxon>
        <taxon>Campylobacterales</taxon>
        <taxon>Campylobacteraceae</taxon>
        <taxon>Campylobacter</taxon>
    </lineage>
</organism>